<dbReference type="InterPro" id="IPR008866">
    <property type="entry name" value="Phage_lambda_GpA-like"/>
</dbReference>
<dbReference type="AlphaFoldDB" id="A0A3M9XNZ3"/>
<organism evidence="3 4">
    <name type="scientific">Methylocystis hirsuta</name>
    <dbReference type="NCBI Taxonomy" id="369798"/>
    <lineage>
        <taxon>Bacteria</taxon>
        <taxon>Pseudomonadati</taxon>
        <taxon>Pseudomonadota</taxon>
        <taxon>Alphaproteobacteria</taxon>
        <taxon>Hyphomicrobiales</taxon>
        <taxon>Methylocystaceae</taxon>
        <taxon>Methylocystis</taxon>
    </lineage>
</organism>
<reference evidence="3 4" key="1">
    <citation type="submission" date="2018-08" db="EMBL/GenBank/DDBJ databases">
        <title>Genome sequence of Methylocystis hirsuta CSC1, a methanotroph able to accumulate PHAs.</title>
        <authorList>
            <person name="Bordel S."/>
            <person name="Rodriguez E."/>
            <person name="Gancedo J."/>
            <person name="Munoz R."/>
        </authorList>
    </citation>
    <scope>NUCLEOTIDE SEQUENCE [LARGE SCALE GENOMIC DNA]</scope>
    <source>
        <strain evidence="3 4">CSC1</strain>
    </source>
</reference>
<keyword evidence="4" id="KW-1185">Reference proteome</keyword>
<protein>
    <recommendedName>
        <fullName evidence="5">Phage terminase large subunit family protein</fullName>
    </recommendedName>
</protein>
<sequence>MSSSTWREARNRHPVYAGLAHGFKPRKRQTLSQWACENLVLPAERASLPGPYRPGDAVYQRAIMDAITDPDISDVVMVTSAQVGKTTVLVAALGYFADAEPSPQLMVHPTQINADEYLEEALEPTIAASPALAAVFTGLSYPGGYVALVGANNPRQLAARPIRVVVGDEVDRWPLSAGDEGTPAALAEKRTITYHNRKHVYASTPRHTKTSQIVAMFMRSRQHYYHVVCPDCGHKQVLQWKNVAYTKGREAEATYHCESCGVGWDEMRKRALVRDAEQMGGGWLTAKKAPFKCFETNTPAQPNKIGFYLNELYSPWSSMAKMAVAWTEAEGNPADEQVFYNTRLGLPWDGNFSDVADVEGLKNRRETYSPRICPKDAGLVTGSVDVQDDRIEILTTAWGLEDEQWVLEHIIVNQDPSIPATWDHVAEVLARRYRHETGLKELGVEVVAVDSGGHFTQEAYKFAARGQKRGLRWHAIKGVSGEGKPIWRISENMQRKGVPLVLVGVDDAKTTIYKRYALQKKGPGYIHLHEGLSDKLLEQMTVEHVEIEYSDHGFPKRVWDKKPGARNEGLDMMVYNLAARSSMKIDMAVRLTALNQREQERLDPAKVGAMFAA</sequence>
<evidence type="ECO:0000259" key="1">
    <source>
        <dbReference type="Pfam" id="PF05876"/>
    </source>
</evidence>
<dbReference type="InterPro" id="IPR046453">
    <property type="entry name" value="GpA_ATPase"/>
</dbReference>
<dbReference type="HAMAP" id="MF_04144">
    <property type="entry name" value="TERL_LAMBDA"/>
    <property type="match status" value="1"/>
</dbReference>
<dbReference type="EMBL" id="QWDD01000001">
    <property type="protein sequence ID" value="RNJ49376.1"/>
    <property type="molecule type" value="Genomic_DNA"/>
</dbReference>
<accession>A0A3M9XNZ3</accession>
<proteinExistence type="inferred from homology"/>
<dbReference type="Pfam" id="PF20454">
    <property type="entry name" value="GpA_nuclease"/>
    <property type="match status" value="1"/>
</dbReference>
<name>A0A3M9XNZ3_9HYPH</name>
<dbReference type="RefSeq" id="WP_123175342.1">
    <property type="nucleotide sequence ID" value="NZ_QWDD01000001.1"/>
</dbReference>
<dbReference type="InterPro" id="IPR046454">
    <property type="entry name" value="GpA_endonuclease"/>
</dbReference>
<dbReference type="GO" id="GO:0005524">
    <property type="term" value="F:ATP binding"/>
    <property type="evidence" value="ECO:0007669"/>
    <property type="project" value="InterPro"/>
</dbReference>
<dbReference type="GO" id="GO:0016887">
    <property type="term" value="F:ATP hydrolysis activity"/>
    <property type="evidence" value="ECO:0007669"/>
    <property type="project" value="InterPro"/>
</dbReference>
<evidence type="ECO:0000313" key="4">
    <source>
        <dbReference type="Proteomes" id="UP000268623"/>
    </source>
</evidence>
<feature type="domain" description="Phage terminase large subunit GpA ATPase" evidence="1">
    <location>
        <begin position="47"/>
        <end position="276"/>
    </location>
</feature>
<evidence type="ECO:0000259" key="2">
    <source>
        <dbReference type="Pfam" id="PF20454"/>
    </source>
</evidence>
<dbReference type="GO" id="GO:0004519">
    <property type="term" value="F:endonuclease activity"/>
    <property type="evidence" value="ECO:0007669"/>
    <property type="project" value="InterPro"/>
</dbReference>
<evidence type="ECO:0008006" key="5">
    <source>
        <dbReference type="Google" id="ProtNLM"/>
    </source>
</evidence>
<evidence type="ECO:0000313" key="3">
    <source>
        <dbReference type="EMBL" id="RNJ49376.1"/>
    </source>
</evidence>
<gene>
    <name evidence="3" type="ORF">D1O30_06950</name>
</gene>
<dbReference type="Pfam" id="PF05876">
    <property type="entry name" value="GpA_ATPase"/>
    <property type="match status" value="1"/>
</dbReference>
<dbReference type="Proteomes" id="UP000268623">
    <property type="component" value="Unassembled WGS sequence"/>
</dbReference>
<dbReference type="OrthoDB" id="5181253at2"/>
<feature type="domain" description="Terminase large subunit GpA endonuclease" evidence="2">
    <location>
        <begin position="305"/>
        <end position="586"/>
    </location>
</feature>
<comment type="caution">
    <text evidence="3">The sequence shown here is derived from an EMBL/GenBank/DDBJ whole genome shotgun (WGS) entry which is preliminary data.</text>
</comment>